<name>A0A2I1ERJ6_9GLOM</name>
<evidence type="ECO:0000313" key="2">
    <source>
        <dbReference type="Proteomes" id="UP000232688"/>
    </source>
</evidence>
<protein>
    <submittedName>
        <fullName evidence="1">Uncharacterized protein</fullName>
    </submittedName>
</protein>
<comment type="caution">
    <text evidence="1">The sequence shown here is derived from an EMBL/GenBank/DDBJ whole genome shotgun (WGS) entry which is preliminary data.</text>
</comment>
<reference evidence="1 2" key="2">
    <citation type="submission" date="2017-10" db="EMBL/GenBank/DDBJ databases">
        <title>Genome analyses suggest a sexual origin of heterokaryosis in a supposedly ancient asexual fungus.</title>
        <authorList>
            <person name="Corradi N."/>
            <person name="Sedzielewska K."/>
            <person name="Noel J."/>
            <person name="Charron P."/>
            <person name="Farinelli L."/>
            <person name="Marton T."/>
            <person name="Kruger M."/>
            <person name="Pelin A."/>
            <person name="Brachmann A."/>
            <person name="Corradi N."/>
        </authorList>
    </citation>
    <scope>NUCLEOTIDE SEQUENCE [LARGE SCALE GENOMIC DNA]</scope>
    <source>
        <strain evidence="1 2">A1</strain>
    </source>
</reference>
<gene>
    <name evidence="1" type="ORF">RhiirA1_450653</name>
</gene>
<dbReference type="Proteomes" id="UP000232688">
    <property type="component" value="Unassembled WGS sequence"/>
</dbReference>
<proteinExistence type="predicted"/>
<dbReference type="AlphaFoldDB" id="A0A2I1ERJ6"/>
<dbReference type="EMBL" id="LLXH01000072">
    <property type="protein sequence ID" value="PKC73857.1"/>
    <property type="molecule type" value="Genomic_DNA"/>
</dbReference>
<reference evidence="1 2" key="1">
    <citation type="submission" date="2017-10" db="EMBL/GenBank/DDBJ databases">
        <title>Extensive intraspecific genome diversity in a model arbuscular mycorrhizal fungus.</title>
        <authorList>
            <person name="Chen E.C.H."/>
            <person name="Morin E."/>
            <person name="Baudet D."/>
            <person name="Noel J."/>
            <person name="Ndikumana S."/>
            <person name="Charron P."/>
            <person name="St-Onge C."/>
            <person name="Giorgi J."/>
            <person name="Grigoriev I.V."/>
            <person name="Roux C."/>
            <person name="Martin F.M."/>
            <person name="Corradi N."/>
        </authorList>
    </citation>
    <scope>NUCLEOTIDE SEQUENCE [LARGE SCALE GENOMIC DNA]</scope>
    <source>
        <strain evidence="1 2">A1</strain>
    </source>
</reference>
<evidence type="ECO:0000313" key="1">
    <source>
        <dbReference type="EMBL" id="PKC73857.1"/>
    </source>
</evidence>
<dbReference type="VEuPathDB" id="FungiDB:RhiirA1_450653"/>
<sequence length="83" mass="9234">MTAVIDGLSRWWKVARITRYLHGMWITSNASSIFKSFSGEILNLPMAWIASGPWKVMVVTGTLLESTPHRASVSLAEVSRLQS</sequence>
<accession>A0A2I1ERJ6</accession>
<organism evidence="1 2">
    <name type="scientific">Rhizophagus irregularis</name>
    <dbReference type="NCBI Taxonomy" id="588596"/>
    <lineage>
        <taxon>Eukaryota</taxon>
        <taxon>Fungi</taxon>
        <taxon>Fungi incertae sedis</taxon>
        <taxon>Mucoromycota</taxon>
        <taxon>Glomeromycotina</taxon>
        <taxon>Glomeromycetes</taxon>
        <taxon>Glomerales</taxon>
        <taxon>Glomeraceae</taxon>
        <taxon>Rhizophagus</taxon>
    </lineage>
</organism>